<reference evidence="1" key="1">
    <citation type="journal article" date="2021" name="Proc. Natl. Acad. Sci. U.S.A.">
        <title>A Catalog of Tens of Thousands of Viruses from Human Metagenomes Reveals Hidden Associations with Chronic Diseases.</title>
        <authorList>
            <person name="Tisza M.J."/>
            <person name="Buck C.B."/>
        </authorList>
    </citation>
    <scope>NUCLEOTIDE SEQUENCE</scope>
    <source>
        <strain evidence="1">CtLOE2</strain>
    </source>
</reference>
<proteinExistence type="predicted"/>
<dbReference type="EMBL" id="BK015411">
    <property type="protein sequence ID" value="DAE05497.1"/>
    <property type="molecule type" value="Genomic_DNA"/>
</dbReference>
<organism evidence="1">
    <name type="scientific">Siphoviridae sp. ctLOE2</name>
    <dbReference type="NCBI Taxonomy" id="2825454"/>
    <lineage>
        <taxon>Viruses</taxon>
        <taxon>Duplodnaviria</taxon>
        <taxon>Heunggongvirae</taxon>
        <taxon>Uroviricota</taxon>
        <taxon>Caudoviricetes</taxon>
    </lineage>
</organism>
<protein>
    <submittedName>
        <fullName evidence="1">Uncharacterized protein</fullName>
    </submittedName>
</protein>
<accession>A0A8S5PGJ4</accession>
<evidence type="ECO:0000313" key="1">
    <source>
        <dbReference type="EMBL" id="DAE05497.1"/>
    </source>
</evidence>
<sequence>MKINTDNPKILELALKNHKATLDLALFSEKNVNALRNITSRAFTFSLLLYGSYLGVSAIHRKLVMPYAAKQLLKDKEIAKLMLKG</sequence>
<name>A0A8S5PGJ4_9CAUD</name>